<dbReference type="Gene3D" id="3.30.450.20">
    <property type="entry name" value="PAS domain"/>
    <property type="match status" value="1"/>
</dbReference>
<evidence type="ECO:0000313" key="5">
    <source>
        <dbReference type="Proteomes" id="UP001483337"/>
    </source>
</evidence>
<dbReference type="CDD" id="cd00130">
    <property type="entry name" value="PAS"/>
    <property type="match status" value="1"/>
</dbReference>
<protein>
    <submittedName>
        <fullName evidence="4">GAF domain-containing protein</fullName>
    </submittedName>
</protein>
<dbReference type="EMBL" id="CP150886">
    <property type="protein sequence ID" value="WZB90003.1"/>
    <property type="molecule type" value="Genomic_DNA"/>
</dbReference>
<proteinExistence type="inferred from homology"/>
<dbReference type="Gene3D" id="3.30.450.40">
    <property type="match status" value="2"/>
</dbReference>
<evidence type="ECO:0000256" key="1">
    <source>
        <dbReference type="ARBA" id="ARBA00005381"/>
    </source>
</evidence>
<dbReference type="InterPro" id="IPR050697">
    <property type="entry name" value="Adenylyl/Guanylyl_Cyclase_3/4"/>
</dbReference>
<dbReference type="Pfam" id="PF01590">
    <property type="entry name" value="GAF"/>
    <property type="match status" value="2"/>
</dbReference>
<dbReference type="SUPFAM" id="SSF55781">
    <property type="entry name" value="GAF domain-like"/>
    <property type="match status" value="2"/>
</dbReference>
<evidence type="ECO:0000259" key="2">
    <source>
        <dbReference type="PROSITE" id="PS50112"/>
    </source>
</evidence>
<dbReference type="SMART" id="SM00044">
    <property type="entry name" value="CYCc"/>
    <property type="match status" value="1"/>
</dbReference>
<organism evidence="4 5">
    <name type="scientific">Okeanomitos corallinicola TIOX110</name>
    <dbReference type="NCBI Taxonomy" id="3133117"/>
    <lineage>
        <taxon>Bacteria</taxon>
        <taxon>Bacillati</taxon>
        <taxon>Cyanobacteriota</taxon>
        <taxon>Cyanophyceae</taxon>
        <taxon>Nostocales</taxon>
        <taxon>Aphanizomenonaceae</taxon>
        <taxon>Okeanomitos</taxon>
    </lineage>
</organism>
<dbReference type="PROSITE" id="PS50125">
    <property type="entry name" value="GUANYLATE_CYCLASE_2"/>
    <property type="match status" value="1"/>
</dbReference>
<dbReference type="SMART" id="SM00065">
    <property type="entry name" value="GAF"/>
    <property type="match status" value="2"/>
</dbReference>
<dbReference type="Pfam" id="PF13188">
    <property type="entry name" value="PAS_8"/>
    <property type="match status" value="1"/>
</dbReference>
<dbReference type="PANTHER" id="PTHR43081">
    <property type="entry name" value="ADENYLATE CYCLASE, TERMINAL-DIFFERENTIATION SPECIFIC-RELATED"/>
    <property type="match status" value="1"/>
</dbReference>
<feature type="domain" description="Guanylate cyclase" evidence="3">
    <location>
        <begin position="600"/>
        <end position="733"/>
    </location>
</feature>
<dbReference type="InterPro" id="IPR029787">
    <property type="entry name" value="Nucleotide_cyclase"/>
</dbReference>
<evidence type="ECO:0000259" key="3">
    <source>
        <dbReference type="PROSITE" id="PS50125"/>
    </source>
</evidence>
<reference evidence="4 5" key="1">
    <citation type="submission" date="2024-04" db="EMBL/GenBank/DDBJ databases">
        <title>Okeanomitos corallinicola gen. &amp; sp. nov. (Nostocales, Cyanobacteria), a new toxic marine heterocyst-forming cyanobacterium from a coral reef.</title>
        <authorList>
            <person name="Li H."/>
            <person name="Li R."/>
            <person name="Kang J."/>
            <person name="Hii K.S."/>
            <person name="Mohamed H.F."/>
            <person name="Xu X."/>
            <person name="Luo Z."/>
        </authorList>
    </citation>
    <scope>NUCLEOTIDE SEQUENCE [LARGE SCALE GENOMIC DNA]</scope>
    <source>
        <strain evidence="4 5">TIOX110</strain>
    </source>
</reference>
<dbReference type="PANTHER" id="PTHR43081:SF1">
    <property type="entry name" value="ADENYLATE CYCLASE, TERMINAL-DIFFERENTIATION SPECIFIC"/>
    <property type="match status" value="1"/>
</dbReference>
<dbReference type="InterPro" id="IPR035965">
    <property type="entry name" value="PAS-like_dom_sf"/>
</dbReference>
<dbReference type="Proteomes" id="UP001483337">
    <property type="component" value="Chromosome"/>
</dbReference>
<dbReference type="InterPro" id="IPR001054">
    <property type="entry name" value="A/G_cyclase"/>
</dbReference>
<gene>
    <name evidence="4" type="ORF">WJM97_10065</name>
</gene>
<dbReference type="SUPFAM" id="SSF55073">
    <property type="entry name" value="Nucleotide cyclase"/>
    <property type="match status" value="1"/>
</dbReference>
<accession>A0ABZ2UX70</accession>
<feature type="domain" description="PAS" evidence="2">
    <location>
        <begin position="386"/>
        <end position="422"/>
    </location>
</feature>
<dbReference type="InterPro" id="IPR000014">
    <property type="entry name" value="PAS"/>
</dbReference>
<evidence type="ECO:0000313" key="4">
    <source>
        <dbReference type="EMBL" id="WZB90003.1"/>
    </source>
</evidence>
<dbReference type="InterPro" id="IPR003018">
    <property type="entry name" value="GAF"/>
</dbReference>
<keyword evidence="5" id="KW-1185">Reference proteome</keyword>
<dbReference type="SUPFAM" id="SSF55785">
    <property type="entry name" value="PYP-like sensor domain (PAS domain)"/>
    <property type="match status" value="1"/>
</dbReference>
<dbReference type="Pfam" id="PF00211">
    <property type="entry name" value="Guanylate_cyc"/>
    <property type="match status" value="1"/>
</dbReference>
<sequence>MTLPNAGSVLATLTELTQVNRTQSLLSRVKDLSVNEFVCLLDFITAEFQQFLRAIDLINNEALEGMLEKVLEAITLKIGQILQAEHTAIFLVDYDKAQLWSKVPQDKNQKFLEIRTPLNVGIPGHVATTGKYLNIAETANHPLFSRELEKQMGYKIRNLLCMPVVSSKKQTVAVVQLANKAGSIPFSEDDEKSFLDFAASIGIILESCQSFYVAARNQRGATALLRATQTLGQSLDLEATLQIVMEQARILMQADRSTLFLYRKEMGELWTKVATVNEKKLIEIQIPSNRGIAGYVASTGKALNIPDAYQDPRFDPTTDNKTGYVTRNILCLPVFNSANELIGVTQLINKDQGSFTSSDEEFMRAFNIQAGIALENARLFENVLLERQYQKDILQSLSDAVISTDMQGQIVTINDAALELLGCPLRAANRTVNKVLWKENLVGRKVWEVVPIENLQMRLEDSLKYASRHYVPEQDLSVGLYEVKKDATKLGNPRHQKLILAMSDRQNPHVFIPWNQPLTPQSELLSADVVKELERSINLTINPLTNPEGGVRGGLVVLEDISREKRLKSTMYRYLTPHVAEQVMALGDDSLMVGERKEVTILFSDIRGYTTLTENLGAAEVVSLLNQYFETMVESVFQYEGTLDKFIGDALMAVFGAPLPLPENHAWRAVQSALDMRRRLQEFNHRRIVQSQPQIHFGIGISSGEVVSGNIGSRKRMDYTVIGDGVNLSSRLEGVTKEYGCDIVISEFTYNLCRDCVWVRQLDKIRVKGKHQAVDIYELIGDRSTPLDDQTQEFLYNYDAGRAAYKSQNFTQAVAYFKTAKRIRPQDQATDIHLERAYNYQKMPPPTSWDGTWTMVTK</sequence>
<dbReference type="InterPro" id="IPR029016">
    <property type="entry name" value="GAF-like_dom_sf"/>
</dbReference>
<dbReference type="CDD" id="cd07302">
    <property type="entry name" value="CHD"/>
    <property type="match status" value="1"/>
</dbReference>
<dbReference type="RefSeq" id="WP_353932899.1">
    <property type="nucleotide sequence ID" value="NZ_CP150886.1"/>
</dbReference>
<dbReference type="PROSITE" id="PS50112">
    <property type="entry name" value="PAS"/>
    <property type="match status" value="1"/>
</dbReference>
<comment type="similarity">
    <text evidence="1">Belongs to the adenylyl cyclase class-3 family.</text>
</comment>
<dbReference type="Gene3D" id="3.30.70.1230">
    <property type="entry name" value="Nucleotide cyclase"/>
    <property type="match status" value="1"/>
</dbReference>
<name>A0ABZ2UX70_9CYAN</name>